<dbReference type="PROSITE" id="PS51352">
    <property type="entry name" value="THIOREDOXIN_2"/>
    <property type="match status" value="1"/>
</dbReference>
<evidence type="ECO:0000259" key="10">
    <source>
        <dbReference type="PROSITE" id="PS51352"/>
    </source>
</evidence>
<feature type="compositionally biased region" description="Polar residues" evidence="9">
    <location>
        <begin position="350"/>
        <end position="359"/>
    </location>
</feature>
<dbReference type="Pfam" id="PF00578">
    <property type="entry name" value="AhpC-TSA"/>
    <property type="match status" value="1"/>
</dbReference>
<feature type="compositionally biased region" description="Polar residues" evidence="9">
    <location>
        <begin position="86"/>
        <end position="117"/>
    </location>
</feature>
<gene>
    <name evidence="11" type="ORF">DGAL_LOCUS8156</name>
</gene>
<reference evidence="11" key="1">
    <citation type="submission" date="2021-11" db="EMBL/GenBank/DDBJ databases">
        <authorList>
            <person name="Schell T."/>
        </authorList>
    </citation>
    <scope>NUCLEOTIDE SEQUENCE</scope>
    <source>
        <strain evidence="11">M5</strain>
    </source>
</reference>
<dbReference type="InterPro" id="IPR050217">
    <property type="entry name" value="Peroxiredoxin"/>
</dbReference>
<evidence type="ECO:0000256" key="7">
    <source>
        <dbReference type="ARBA" id="ARBA00023284"/>
    </source>
</evidence>
<dbReference type="Gene3D" id="3.40.30.10">
    <property type="entry name" value="Glutaredoxin"/>
    <property type="match status" value="1"/>
</dbReference>
<feature type="domain" description="Thioredoxin" evidence="10">
    <location>
        <begin position="575"/>
        <end position="733"/>
    </location>
</feature>
<evidence type="ECO:0000256" key="6">
    <source>
        <dbReference type="ARBA" id="ARBA00023157"/>
    </source>
</evidence>
<dbReference type="PANTHER" id="PTHR10681">
    <property type="entry name" value="THIOREDOXIN PEROXIDASE"/>
    <property type="match status" value="1"/>
</dbReference>
<evidence type="ECO:0000256" key="8">
    <source>
        <dbReference type="ARBA" id="ARBA00049091"/>
    </source>
</evidence>
<dbReference type="GO" id="GO:0019430">
    <property type="term" value="P:removal of superoxide radicals"/>
    <property type="evidence" value="ECO:0007669"/>
    <property type="project" value="TreeGrafter"/>
</dbReference>
<feature type="compositionally biased region" description="Low complexity" evidence="9">
    <location>
        <begin position="118"/>
        <end position="132"/>
    </location>
</feature>
<feature type="region of interest" description="Disordered" evidence="9">
    <location>
        <begin position="298"/>
        <end position="367"/>
    </location>
</feature>
<dbReference type="InterPro" id="IPR019479">
    <property type="entry name" value="Peroxiredoxin_C"/>
</dbReference>
<evidence type="ECO:0000256" key="3">
    <source>
        <dbReference type="ARBA" id="ARBA00022559"/>
    </source>
</evidence>
<name>A0A8J2RI64_9CRUS</name>
<dbReference type="GO" id="GO:0045454">
    <property type="term" value="P:cell redox homeostasis"/>
    <property type="evidence" value="ECO:0007669"/>
    <property type="project" value="TreeGrafter"/>
</dbReference>
<dbReference type="OrthoDB" id="6356452at2759"/>
<dbReference type="CDD" id="cd03015">
    <property type="entry name" value="PRX_Typ2cys"/>
    <property type="match status" value="1"/>
</dbReference>
<evidence type="ECO:0000256" key="1">
    <source>
        <dbReference type="ARBA" id="ARBA00009796"/>
    </source>
</evidence>
<dbReference type="GO" id="GO:0005829">
    <property type="term" value="C:cytosol"/>
    <property type="evidence" value="ECO:0007669"/>
    <property type="project" value="TreeGrafter"/>
</dbReference>
<dbReference type="SUPFAM" id="SSF52833">
    <property type="entry name" value="Thioredoxin-like"/>
    <property type="match status" value="1"/>
</dbReference>
<dbReference type="Pfam" id="PF10417">
    <property type="entry name" value="1-cysPrx_C"/>
    <property type="match status" value="1"/>
</dbReference>
<feature type="region of interest" description="Disordered" evidence="9">
    <location>
        <begin position="221"/>
        <end position="281"/>
    </location>
</feature>
<feature type="region of interest" description="Disordered" evidence="9">
    <location>
        <begin position="746"/>
        <end position="767"/>
    </location>
</feature>
<keyword evidence="4" id="KW-0049">Antioxidant</keyword>
<accession>A0A8J2RI64</accession>
<feature type="compositionally biased region" description="Low complexity" evidence="9">
    <location>
        <begin position="451"/>
        <end position="470"/>
    </location>
</feature>
<feature type="compositionally biased region" description="Polar residues" evidence="9">
    <location>
        <begin position="429"/>
        <end position="439"/>
    </location>
</feature>
<dbReference type="EMBL" id="CAKKLH010000169">
    <property type="protein sequence ID" value="CAH0105142.1"/>
    <property type="molecule type" value="Genomic_DNA"/>
</dbReference>
<evidence type="ECO:0000313" key="11">
    <source>
        <dbReference type="EMBL" id="CAH0105142.1"/>
    </source>
</evidence>
<dbReference type="InterPro" id="IPR036249">
    <property type="entry name" value="Thioredoxin-like_sf"/>
</dbReference>
<protein>
    <recommendedName>
        <fullName evidence="2">thioredoxin-dependent peroxiredoxin</fullName>
        <ecNumber evidence="2">1.11.1.24</ecNumber>
    </recommendedName>
</protein>
<keyword evidence="6" id="KW-1015">Disulfide bond</keyword>
<comment type="similarity">
    <text evidence="1">Belongs to the peroxiredoxin family. AhpC/Prx1 subfamily.</text>
</comment>
<evidence type="ECO:0000256" key="4">
    <source>
        <dbReference type="ARBA" id="ARBA00022862"/>
    </source>
</evidence>
<evidence type="ECO:0000256" key="2">
    <source>
        <dbReference type="ARBA" id="ARBA00013017"/>
    </source>
</evidence>
<evidence type="ECO:0000256" key="9">
    <source>
        <dbReference type="SAM" id="MobiDB-lite"/>
    </source>
</evidence>
<feature type="compositionally biased region" description="Polar residues" evidence="9">
    <location>
        <begin position="298"/>
        <end position="322"/>
    </location>
</feature>
<feature type="compositionally biased region" description="Low complexity" evidence="9">
    <location>
        <begin position="485"/>
        <end position="501"/>
    </location>
</feature>
<dbReference type="GO" id="GO:0008379">
    <property type="term" value="F:thioredoxin peroxidase activity"/>
    <property type="evidence" value="ECO:0007669"/>
    <property type="project" value="TreeGrafter"/>
</dbReference>
<proteinExistence type="inferred from homology"/>
<keyword evidence="7" id="KW-0676">Redox-active center</keyword>
<dbReference type="SMART" id="SM00614">
    <property type="entry name" value="ZnF_BED"/>
    <property type="match status" value="1"/>
</dbReference>
<dbReference type="EC" id="1.11.1.24" evidence="2"/>
<keyword evidence="12" id="KW-1185">Reference proteome</keyword>
<feature type="region of interest" description="Disordered" evidence="9">
    <location>
        <begin position="85"/>
        <end position="145"/>
    </location>
</feature>
<evidence type="ECO:0000256" key="5">
    <source>
        <dbReference type="ARBA" id="ARBA00023002"/>
    </source>
</evidence>
<dbReference type="FunFam" id="3.40.30.10:FF:000003">
    <property type="entry name" value="Peroxiredoxin 1"/>
    <property type="match status" value="1"/>
</dbReference>
<sequence>MSSMVDKQEIIDMIRLKSPRLELVSFEAGKSEAWRWFKRVRVDGAVLPYAVCNGCFKPVHYTPRDGTGGLRRHACPLTVAMAQAKSGLTQSKTPSPNSNARKNQRNGSGAATPDNNGTSTSSVASSPRSRANNGGGGGNSSRRSATVPVSLTMWAAEKGLVDLSNSAGLPSGGLSIASAFAALQGIVPRCSPYLTSSSSSANNPQAHQQQLQLPPISEHHPLHQQNQHHHHHHHHRSNGGSSPKMADSALDLAMKKSSSPQQQLECRDDDDDETALPEGRKAQSIVDHILLNISHQAKLEQQQQQSNGGSKDANQNEQTSRFSIVPASRSSSGSTRRPRKRSNPDRAIPSNRTFSTTTNGNGGHHPDIEANLQMLAHVANEPPAVKRERISSPVDHLVDSYRYQSRSNFVKQFVEAIIDGVSPLIVNGGQLTPTSQHSVPSPAEEDGDHPASTSSAGSSTSSARKSGTSSPAQFAHHVPAHLNVPSSAADNNNASSPSTTSLVSYAHPSSPSTVLAKPVESFVAAMHQVLQGSPQCSLADAAQLIQLNDLTTCLHSLLDLHKKSLVVSELKMPVPDLQKPAPIFKGTAVVDGQFKEISLEDYKGKYVILFFYPLDFTFVCPTEIIAFSERADEFRKINCELVACSTDSHFCHLAWVNTPRKQGGLGSLNIPLLADKSAAISKSYGVYKEDEGLSFRGLFIIDEEQRLRQVTINDLPVGRSVDETLRLVQAFQFTDKHGEVCPAGWTPGKKSMKADPAGSKEYFEASN</sequence>
<organism evidence="11 12">
    <name type="scientific">Daphnia galeata</name>
    <dbReference type="NCBI Taxonomy" id="27404"/>
    <lineage>
        <taxon>Eukaryota</taxon>
        <taxon>Metazoa</taxon>
        <taxon>Ecdysozoa</taxon>
        <taxon>Arthropoda</taxon>
        <taxon>Crustacea</taxon>
        <taxon>Branchiopoda</taxon>
        <taxon>Diplostraca</taxon>
        <taxon>Cladocera</taxon>
        <taxon>Anomopoda</taxon>
        <taxon>Daphniidae</taxon>
        <taxon>Daphnia</taxon>
    </lineage>
</organism>
<keyword evidence="3" id="KW-0575">Peroxidase</keyword>
<evidence type="ECO:0000313" key="12">
    <source>
        <dbReference type="Proteomes" id="UP000789390"/>
    </source>
</evidence>
<comment type="caution">
    <text evidence="11">The sequence shown here is derived from an EMBL/GenBank/DDBJ whole genome shotgun (WGS) entry which is preliminary data.</text>
</comment>
<dbReference type="InterPro" id="IPR013766">
    <property type="entry name" value="Thioredoxin_domain"/>
</dbReference>
<dbReference type="PANTHER" id="PTHR10681:SF163">
    <property type="entry name" value="AT16346P-RELATED"/>
    <property type="match status" value="1"/>
</dbReference>
<dbReference type="Proteomes" id="UP000789390">
    <property type="component" value="Unassembled WGS sequence"/>
</dbReference>
<keyword evidence="5" id="KW-0560">Oxidoreductase</keyword>
<feature type="compositionally biased region" description="Basic residues" evidence="9">
    <location>
        <begin position="226"/>
        <end position="237"/>
    </location>
</feature>
<comment type="catalytic activity">
    <reaction evidence="8">
        <text>a hydroperoxide + [thioredoxin]-dithiol = an alcohol + [thioredoxin]-disulfide + H2O</text>
        <dbReference type="Rhea" id="RHEA:62620"/>
        <dbReference type="Rhea" id="RHEA-COMP:10698"/>
        <dbReference type="Rhea" id="RHEA-COMP:10700"/>
        <dbReference type="ChEBI" id="CHEBI:15377"/>
        <dbReference type="ChEBI" id="CHEBI:29950"/>
        <dbReference type="ChEBI" id="CHEBI:30879"/>
        <dbReference type="ChEBI" id="CHEBI:35924"/>
        <dbReference type="ChEBI" id="CHEBI:50058"/>
        <dbReference type="EC" id="1.11.1.24"/>
    </reaction>
</comment>
<feature type="region of interest" description="Disordered" evidence="9">
    <location>
        <begin position="429"/>
        <end position="507"/>
    </location>
</feature>
<dbReference type="InterPro" id="IPR000866">
    <property type="entry name" value="AhpC/TSA"/>
</dbReference>
<dbReference type="AlphaFoldDB" id="A0A8J2RI64"/>
<dbReference type="GO" id="GO:0042744">
    <property type="term" value="P:hydrogen peroxide catabolic process"/>
    <property type="evidence" value="ECO:0007669"/>
    <property type="project" value="TreeGrafter"/>
</dbReference>